<evidence type="ECO:0000313" key="13">
    <source>
        <dbReference type="EMBL" id="KKK33380.1"/>
    </source>
</evidence>
<dbReference type="GO" id="GO:0042128">
    <property type="term" value="P:nitrate assimilation"/>
    <property type="evidence" value="ECO:0007669"/>
    <property type="project" value="UniProtKB-KW"/>
</dbReference>
<comment type="subcellular location">
    <subcellularLocation>
        <location evidence="1">Cell membrane</location>
        <topology evidence="1">Multi-pass membrane protein</topology>
    </subcellularLocation>
</comment>
<feature type="transmembrane region" description="Helical" evidence="10">
    <location>
        <begin position="240"/>
        <end position="259"/>
    </location>
</feature>
<dbReference type="InterPro" id="IPR044772">
    <property type="entry name" value="NO3_transporter"/>
</dbReference>
<evidence type="ECO:0000256" key="7">
    <source>
        <dbReference type="ARBA" id="ARBA00023136"/>
    </source>
</evidence>
<evidence type="ECO:0000256" key="8">
    <source>
        <dbReference type="ARBA" id="ARBA00024393"/>
    </source>
</evidence>
<name>A0A0M2SLB8_9STAP</name>
<evidence type="ECO:0000256" key="1">
    <source>
        <dbReference type="ARBA" id="ARBA00004651"/>
    </source>
</evidence>
<dbReference type="OrthoDB" id="9773404at2"/>
<keyword evidence="4 10" id="KW-0812">Transmembrane</keyword>
<keyword evidence="3" id="KW-0813">Transport</keyword>
<dbReference type="InterPro" id="IPR036259">
    <property type="entry name" value="MFS_trans_sf"/>
</dbReference>
<dbReference type="CDD" id="cd00130">
    <property type="entry name" value="PAS"/>
    <property type="match status" value="1"/>
</dbReference>
<dbReference type="Gene3D" id="1.20.1250.20">
    <property type="entry name" value="MFS general substrate transporter like domains"/>
    <property type="match status" value="2"/>
</dbReference>
<dbReference type="InterPro" id="IPR000014">
    <property type="entry name" value="PAS"/>
</dbReference>
<evidence type="ECO:0000256" key="10">
    <source>
        <dbReference type="SAM" id="Phobius"/>
    </source>
</evidence>
<feature type="transmembrane region" description="Helical" evidence="10">
    <location>
        <begin position="323"/>
        <end position="344"/>
    </location>
</feature>
<reference evidence="13 14" key="1">
    <citation type="submission" date="2015-04" db="EMBL/GenBank/DDBJ databases">
        <title>Taxonomic description and genome sequence of Salinicoccus sediminis sp. nov., a novel hyper halotolerant bacterium isolated from marine sediment.</title>
        <authorList>
            <person name="Mathan Kumar R."/>
            <person name="Kaur G."/>
            <person name="Kumar N."/>
            <person name="Kumar A."/>
            <person name="Singh N.K."/>
            <person name="Kaur N."/>
            <person name="Mayilraj S."/>
        </authorList>
    </citation>
    <scope>NUCLEOTIDE SEQUENCE [LARGE SCALE GENOMIC DNA]</scope>
    <source>
        <strain evidence="13 14">SV-16</strain>
    </source>
</reference>
<gene>
    <name evidence="13" type="ORF">WN59_11540</name>
</gene>
<feature type="transmembrane region" description="Helical" evidence="10">
    <location>
        <begin position="356"/>
        <end position="377"/>
    </location>
</feature>
<accession>A0A0M2SLB8</accession>
<evidence type="ECO:0000256" key="2">
    <source>
        <dbReference type="ARBA" id="ARBA00008432"/>
    </source>
</evidence>
<comment type="caution">
    <text evidence="13">The sequence shown here is derived from an EMBL/GenBank/DDBJ whole genome shotgun (WGS) entry which is preliminary data.</text>
</comment>
<protein>
    <recommendedName>
        <fullName evidence="8">Probable nitrate transporter NarT</fullName>
    </recommendedName>
</protein>
<dbReference type="Proteomes" id="UP000034287">
    <property type="component" value="Unassembled WGS sequence"/>
</dbReference>
<dbReference type="InterPro" id="IPR020846">
    <property type="entry name" value="MFS_dom"/>
</dbReference>
<feature type="transmembrane region" description="Helical" evidence="10">
    <location>
        <begin position="266"/>
        <end position="285"/>
    </location>
</feature>
<feature type="transmembrane region" description="Helical" evidence="10">
    <location>
        <begin position="43"/>
        <end position="60"/>
    </location>
</feature>
<keyword evidence="5 10" id="KW-1133">Transmembrane helix</keyword>
<feature type="transmembrane region" description="Helical" evidence="10">
    <location>
        <begin position="100"/>
        <end position="120"/>
    </location>
</feature>
<comment type="function">
    <text evidence="9">Probably required for nitrate uptake under anoxic conditions. Also possibly involved in excretion of nitrite produced by the dissimilatory reduction of nitrate.</text>
</comment>
<evidence type="ECO:0000256" key="3">
    <source>
        <dbReference type="ARBA" id="ARBA00022448"/>
    </source>
</evidence>
<evidence type="ECO:0000259" key="12">
    <source>
        <dbReference type="PROSITE" id="PS50850"/>
    </source>
</evidence>
<dbReference type="NCBIfam" id="TIGR00229">
    <property type="entry name" value="sensory_box"/>
    <property type="match status" value="1"/>
</dbReference>
<evidence type="ECO:0000256" key="4">
    <source>
        <dbReference type="ARBA" id="ARBA00022692"/>
    </source>
</evidence>
<dbReference type="InterPro" id="IPR011701">
    <property type="entry name" value="MFS"/>
</dbReference>
<proteinExistence type="inferred from homology"/>
<dbReference type="PANTHER" id="PTHR23515">
    <property type="entry name" value="HIGH-AFFINITY NITRATE TRANSPORTER 2.3"/>
    <property type="match status" value="1"/>
</dbReference>
<evidence type="ECO:0000256" key="6">
    <source>
        <dbReference type="ARBA" id="ARBA00023063"/>
    </source>
</evidence>
<dbReference type="STRING" id="1432562.WN59_11540"/>
<keyword evidence="6" id="KW-0534">Nitrate assimilation</keyword>
<dbReference type="SMART" id="SM00091">
    <property type="entry name" value="PAS"/>
    <property type="match status" value="1"/>
</dbReference>
<dbReference type="PATRIC" id="fig|1432562.3.peg.2302"/>
<feature type="transmembrane region" description="Helical" evidence="10">
    <location>
        <begin position="160"/>
        <end position="177"/>
    </location>
</feature>
<organism evidence="13 14">
    <name type="scientific">Salinicoccus sediminis</name>
    <dbReference type="NCBI Taxonomy" id="1432562"/>
    <lineage>
        <taxon>Bacteria</taxon>
        <taxon>Bacillati</taxon>
        <taxon>Bacillota</taxon>
        <taxon>Bacilli</taxon>
        <taxon>Bacillales</taxon>
        <taxon>Staphylococcaceae</taxon>
        <taxon>Salinicoccus</taxon>
    </lineage>
</organism>
<feature type="transmembrane region" description="Helical" evidence="10">
    <location>
        <begin position="132"/>
        <end position="154"/>
    </location>
</feature>
<dbReference type="InterPro" id="IPR035965">
    <property type="entry name" value="PAS-like_dom_sf"/>
</dbReference>
<dbReference type="Gene3D" id="3.30.450.20">
    <property type="entry name" value="PAS domain"/>
    <property type="match status" value="1"/>
</dbReference>
<dbReference type="AlphaFoldDB" id="A0A0M2SLB8"/>
<dbReference type="InterPro" id="IPR013767">
    <property type="entry name" value="PAS_fold"/>
</dbReference>
<evidence type="ECO:0000313" key="14">
    <source>
        <dbReference type="Proteomes" id="UP000034287"/>
    </source>
</evidence>
<dbReference type="PROSITE" id="PS50112">
    <property type="entry name" value="PAS"/>
    <property type="match status" value="1"/>
</dbReference>
<feature type="transmembrane region" description="Helical" evidence="10">
    <location>
        <begin position="202"/>
        <end position="228"/>
    </location>
</feature>
<feature type="transmembrane region" description="Helical" evidence="10">
    <location>
        <begin position="291"/>
        <end position="311"/>
    </location>
</feature>
<evidence type="ECO:0000256" key="9">
    <source>
        <dbReference type="ARBA" id="ARBA00025420"/>
    </source>
</evidence>
<dbReference type="RefSeq" id="WP_046517436.1">
    <property type="nucleotide sequence ID" value="NZ_LAYZ01000025.1"/>
</dbReference>
<feature type="domain" description="PAS" evidence="11">
    <location>
        <begin position="386"/>
        <end position="424"/>
    </location>
</feature>
<evidence type="ECO:0000256" key="5">
    <source>
        <dbReference type="ARBA" id="ARBA00022989"/>
    </source>
</evidence>
<comment type="similarity">
    <text evidence="2">Belongs to the major facilitator superfamily. Nitrate/nitrite porter (TC 2.A.1.8) family.</text>
</comment>
<feature type="transmembrane region" description="Helical" evidence="10">
    <location>
        <begin position="12"/>
        <end position="31"/>
    </location>
</feature>
<dbReference type="PROSITE" id="PS50850">
    <property type="entry name" value="MFS"/>
    <property type="match status" value="1"/>
</dbReference>
<dbReference type="GO" id="GO:0015112">
    <property type="term" value="F:nitrate transmembrane transporter activity"/>
    <property type="evidence" value="ECO:0007669"/>
    <property type="project" value="InterPro"/>
</dbReference>
<dbReference type="Pfam" id="PF00989">
    <property type="entry name" value="PAS"/>
    <property type="match status" value="1"/>
</dbReference>
<dbReference type="EMBL" id="LAYZ01000025">
    <property type="protein sequence ID" value="KKK33380.1"/>
    <property type="molecule type" value="Genomic_DNA"/>
</dbReference>
<dbReference type="GO" id="GO:0006355">
    <property type="term" value="P:regulation of DNA-templated transcription"/>
    <property type="evidence" value="ECO:0007669"/>
    <property type="project" value="InterPro"/>
</dbReference>
<keyword evidence="7 10" id="KW-0472">Membrane</keyword>
<dbReference type="SUPFAM" id="SSF103473">
    <property type="entry name" value="MFS general substrate transporter"/>
    <property type="match status" value="1"/>
</dbReference>
<sequence>MIRKIQLPLQTVNMLVGFICWVIISPLIPFISEDVNIPAEQVAIITAVPVILGSILRIPLGYYANVIGARKVFIISFILLLFPIYYISNTSSHTDLLIGGFFLGIGGAMFSVGVTSLPKYYPKEKHGLINGIYGVGNIGTAIASFSAPVLAVQIGWQNTIRVLLVVLVVFIVINIFFGDRREKLVKQPLLGQIRGIINNEKLWVVSLWYFITFGSFVAFTVFLPNFLITNYGVDNVDAGIRTAGFIALATFIRPLGGFIGDRFNPLIALIYTFLGITIGGIILAFSPTFLLFSIGCLLVAATSGIGNGLVFKLVPQYFSKQAGIANGFVSMMGGLGGFFPPLILASIHGITGQYSIGFMLLSQVALASLILAGWMFYQNKVSIASKVFNSMGQGVLVTDERGKITDINPRFTEITGYTEEEVRGASPNILQSGEQDRTFYTNMWDMLRQEGIWQGEIINKKKNGELYRQWLNIKEVRSKEGDIERYVGTFSEMD</sequence>
<keyword evidence="14" id="KW-1185">Reference proteome</keyword>
<feature type="domain" description="Major facilitator superfamily (MFS) profile" evidence="12">
    <location>
        <begin position="5"/>
        <end position="380"/>
    </location>
</feature>
<dbReference type="Pfam" id="PF07690">
    <property type="entry name" value="MFS_1"/>
    <property type="match status" value="1"/>
</dbReference>
<feature type="transmembrane region" description="Helical" evidence="10">
    <location>
        <begin position="72"/>
        <end position="88"/>
    </location>
</feature>
<dbReference type="CDD" id="cd17341">
    <property type="entry name" value="MFS_NRT2_like"/>
    <property type="match status" value="1"/>
</dbReference>
<dbReference type="SUPFAM" id="SSF55785">
    <property type="entry name" value="PYP-like sensor domain (PAS domain)"/>
    <property type="match status" value="1"/>
</dbReference>
<evidence type="ECO:0000259" key="11">
    <source>
        <dbReference type="PROSITE" id="PS50112"/>
    </source>
</evidence>
<dbReference type="GO" id="GO:0005886">
    <property type="term" value="C:plasma membrane"/>
    <property type="evidence" value="ECO:0007669"/>
    <property type="project" value="UniProtKB-SubCell"/>
</dbReference>